<dbReference type="SUPFAM" id="SSF90123">
    <property type="entry name" value="ABC transporter transmembrane region"/>
    <property type="match status" value="1"/>
</dbReference>
<dbReference type="InterPro" id="IPR036640">
    <property type="entry name" value="ABC1_TM_sf"/>
</dbReference>
<feature type="transmembrane region" description="Helical" evidence="11">
    <location>
        <begin position="55"/>
        <end position="74"/>
    </location>
</feature>
<dbReference type="GO" id="GO:0005524">
    <property type="term" value="F:ATP binding"/>
    <property type="evidence" value="ECO:0007669"/>
    <property type="project" value="UniProtKB-KW"/>
</dbReference>
<reference evidence="15" key="1">
    <citation type="submission" date="2018-02" db="EMBL/GenBank/DDBJ databases">
        <authorList>
            <person name="Hornung B."/>
        </authorList>
    </citation>
    <scope>NUCLEOTIDE SEQUENCE [LARGE SCALE GENOMIC DNA]</scope>
</reference>
<comment type="similarity">
    <text evidence="10">Belongs to the ABC transporter superfamily. Siderophore-Fe(3+) uptake transporter (SIUT) (TC 3.A.1.21) family.</text>
</comment>
<feature type="domain" description="ABC transporter" evidence="12">
    <location>
        <begin position="329"/>
        <end position="569"/>
    </location>
</feature>
<sequence>MLRRFNTFFDRPSTIYLLIAGYVVAAVLQGIAFSAFIGFLRAFLGPDPSRAWGPMWVLIGFGAASFVVQAATLIRANRVSAYDVCGNAVARIGSRVVRLPLGWFDSGSVGRVSSAISTETDNLSHLAPVVLPQFISGIVTPLTVMVVTFCYEWRLGLIMALVVPVVVLLWNWASRLLMTEHQEAPAIAARTASATIEHAHLQPVLRAQGISGTAWPPLAKALDDENRGLDAIMTAQGRPAIAFGLLGQAFFAAVLAAGLGVVLGGGLDVAAFVAIGVMAARFTTPISQSVFYAAALQQDMVSLDTIEQIVQTPALPEPAHPRHPSGTGIVLDDVGFGYEADDTLFEHLSLRADEGRITALVGPSGCGKSTIVKLIARFWDVGSGSISVGGVDVRRIDSAELMGMVSMVFQDVYLFDTTIAENVRLSRPDASEAELAAAISRAGLDAVVAALPDGLDTRVGEGGLRLSGGERQRVSIARAFLKDSPILLLDEITSALDAENESAITQTLAELAAGRTVVVIAHRLSTIMNADQVYVLSGREHGGPTRIVEQGSPAELAAGDGMFAALVQDFWRTARWSVR</sequence>
<evidence type="ECO:0000256" key="4">
    <source>
        <dbReference type="ARBA" id="ARBA00022519"/>
    </source>
</evidence>
<dbReference type="OrthoDB" id="9806127at2"/>
<evidence type="ECO:0000259" key="13">
    <source>
        <dbReference type="PROSITE" id="PS50929"/>
    </source>
</evidence>
<dbReference type="SUPFAM" id="SSF52540">
    <property type="entry name" value="P-loop containing nucleoside triphosphate hydrolases"/>
    <property type="match status" value="1"/>
</dbReference>
<evidence type="ECO:0000256" key="10">
    <source>
        <dbReference type="ARBA" id="ARBA00023455"/>
    </source>
</evidence>
<dbReference type="InterPro" id="IPR003439">
    <property type="entry name" value="ABC_transporter-like_ATP-bd"/>
</dbReference>
<evidence type="ECO:0000256" key="3">
    <source>
        <dbReference type="ARBA" id="ARBA00022475"/>
    </source>
</evidence>
<keyword evidence="5 11" id="KW-0812">Transmembrane</keyword>
<dbReference type="Pfam" id="PF00664">
    <property type="entry name" value="ABC_membrane"/>
    <property type="match status" value="1"/>
</dbReference>
<dbReference type="GO" id="GO:0140359">
    <property type="term" value="F:ABC-type transporter activity"/>
    <property type="evidence" value="ECO:0007669"/>
    <property type="project" value="InterPro"/>
</dbReference>
<evidence type="ECO:0000256" key="1">
    <source>
        <dbReference type="ARBA" id="ARBA00004429"/>
    </source>
</evidence>
<feature type="transmembrane region" description="Helical" evidence="11">
    <location>
        <begin position="155"/>
        <end position="173"/>
    </location>
</feature>
<dbReference type="SMART" id="SM00382">
    <property type="entry name" value="AAA"/>
    <property type="match status" value="1"/>
</dbReference>
<dbReference type="InterPro" id="IPR027417">
    <property type="entry name" value="P-loop_NTPase"/>
</dbReference>
<dbReference type="InterPro" id="IPR017871">
    <property type="entry name" value="ABC_transporter-like_CS"/>
</dbReference>
<dbReference type="Gene3D" id="3.40.50.300">
    <property type="entry name" value="P-loop containing nucleotide triphosphate hydrolases"/>
    <property type="match status" value="1"/>
</dbReference>
<feature type="transmembrane region" description="Helical" evidence="11">
    <location>
        <begin position="129"/>
        <end position="149"/>
    </location>
</feature>
<dbReference type="RefSeq" id="WP_119716560.1">
    <property type="nucleotide sequence ID" value="NZ_OMOH01000014.1"/>
</dbReference>
<dbReference type="Proteomes" id="UP000265962">
    <property type="component" value="Unassembled WGS sequence"/>
</dbReference>
<dbReference type="GO" id="GO:0016887">
    <property type="term" value="F:ATP hydrolysis activity"/>
    <property type="evidence" value="ECO:0007669"/>
    <property type="project" value="InterPro"/>
</dbReference>
<evidence type="ECO:0000256" key="8">
    <source>
        <dbReference type="ARBA" id="ARBA00022989"/>
    </source>
</evidence>
<gene>
    <name evidence="14" type="ORF">PROPJV5_2463</name>
</gene>
<keyword evidence="7" id="KW-0067">ATP-binding</keyword>
<keyword evidence="9 11" id="KW-0472">Membrane</keyword>
<keyword evidence="15" id="KW-1185">Reference proteome</keyword>
<accession>A0A375I3J8</accession>
<evidence type="ECO:0000256" key="5">
    <source>
        <dbReference type="ARBA" id="ARBA00022692"/>
    </source>
</evidence>
<evidence type="ECO:0000259" key="12">
    <source>
        <dbReference type="PROSITE" id="PS50893"/>
    </source>
</evidence>
<keyword evidence="2" id="KW-0813">Transport</keyword>
<protein>
    <submittedName>
        <fullName evidence="14">AAA+ ATPase domain</fullName>
    </submittedName>
</protein>
<dbReference type="Pfam" id="PF00005">
    <property type="entry name" value="ABC_tran"/>
    <property type="match status" value="1"/>
</dbReference>
<dbReference type="AlphaFoldDB" id="A0A375I3J8"/>
<dbReference type="Gene3D" id="1.20.1560.10">
    <property type="entry name" value="ABC transporter type 1, transmembrane domain"/>
    <property type="match status" value="1"/>
</dbReference>
<evidence type="ECO:0000313" key="15">
    <source>
        <dbReference type="Proteomes" id="UP000265962"/>
    </source>
</evidence>
<dbReference type="InterPro" id="IPR039421">
    <property type="entry name" value="Type_1_exporter"/>
</dbReference>
<evidence type="ECO:0000256" key="9">
    <source>
        <dbReference type="ARBA" id="ARBA00023136"/>
    </source>
</evidence>
<keyword evidence="6" id="KW-0547">Nucleotide-binding</keyword>
<evidence type="ECO:0000256" key="2">
    <source>
        <dbReference type="ARBA" id="ARBA00022448"/>
    </source>
</evidence>
<evidence type="ECO:0000313" key="14">
    <source>
        <dbReference type="EMBL" id="SPF69480.1"/>
    </source>
</evidence>
<dbReference type="InterPro" id="IPR011527">
    <property type="entry name" value="ABC1_TM_dom"/>
</dbReference>
<evidence type="ECO:0000256" key="11">
    <source>
        <dbReference type="SAM" id="Phobius"/>
    </source>
</evidence>
<dbReference type="PROSITE" id="PS50929">
    <property type="entry name" value="ABC_TM1F"/>
    <property type="match status" value="1"/>
</dbReference>
<name>A0A375I3J8_9ACTN</name>
<organism evidence="14 15">
    <name type="scientific">Propionibacterium ruminifibrarum</name>
    <dbReference type="NCBI Taxonomy" id="1962131"/>
    <lineage>
        <taxon>Bacteria</taxon>
        <taxon>Bacillati</taxon>
        <taxon>Actinomycetota</taxon>
        <taxon>Actinomycetes</taxon>
        <taxon>Propionibacteriales</taxon>
        <taxon>Propionibacteriaceae</taxon>
        <taxon>Propionibacterium</taxon>
    </lineage>
</organism>
<dbReference type="GO" id="GO:0005886">
    <property type="term" value="C:plasma membrane"/>
    <property type="evidence" value="ECO:0007669"/>
    <property type="project" value="UniProtKB-SubCell"/>
</dbReference>
<keyword evidence="4" id="KW-0997">Cell inner membrane</keyword>
<dbReference type="FunFam" id="3.40.50.300:FF:000221">
    <property type="entry name" value="Multidrug ABC transporter ATP-binding protein"/>
    <property type="match status" value="1"/>
</dbReference>
<proteinExistence type="inferred from homology"/>
<dbReference type="EMBL" id="OMOH01000014">
    <property type="protein sequence ID" value="SPF69480.1"/>
    <property type="molecule type" value="Genomic_DNA"/>
</dbReference>
<feature type="transmembrane region" description="Helical" evidence="11">
    <location>
        <begin position="15"/>
        <end position="43"/>
    </location>
</feature>
<dbReference type="InterPro" id="IPR003593">
    <property type="entry name" value="AAA+_ATPase"/>
</dbReference>
<keyword evidence="8 11" id="KW-1133">Transmembrane helix</keyword>
<dbReference type="GO" id="GO:0034040">
    <property type="term" value="F:ATPase-coupled lipid transmembrane transporter activity"/>
    <property type="evidence" value="ECO:0007669"/>
    <property type="project" value="TreeGrafter"/>
</dbReference>
<evidence type="ECO:0000256" key="6">
    <source>
        <dbReference type="ARBA" id="ARBA00022741"/>
    </source>
</evidence>
<feature type="transmembrane region" description="Helical" evidence="11">
    <location>
        <begin position="240"/>
        <end position="263"/>
    </location>
</feature>
<comment type="subcellular location">
    <subcellularLocation>
        <location evidence="1">Cell inner membrane</location>
        <topology evidence="1">Multi-pass membrane protein</topology>
    </subcellularLocation>
</comment>
<evidence type="ECO:0000256" key="7">
    <source>
        <dbReference type="ARBA" id="ARBA00022840"/>
    </source>
</evidence>
<feature type="domain" description="ABC transmembrane type-1" evidence="13">
    <location>
        <begin position="23"/>
        <end position="298"/>
    </location>
</feature>
<dbReference type="PANTHER" id="PTHR24221">
    <property type="entry name" value="ATP-BINDING CASSETTE SUB-FAMILY B"/>
    <property type="match status" value="1"/>
</dbReference>
<dbReference type="PROSITE" id="PS50893">
    <property type="entry name" value="ABC_TRANSPORTER_2"/>
    <property type="match status" value="1"/>
</dbReference>
<keyword evidence="3" id="KW-1003">Cell membrane</keyword>
<dbReference type="PROSITE" id="PS00211">
    <property type="entry name" value="ABC_TRANSPORTER_1"/>
    <property type="match status" value="1"/>
</dbReference>
<dbReference type="PANTHER" id="PTHR24221:SF654">
    <property type="entry name" value="ATP-BINDING CASSETTE SUB-FAMILY B MEMBER 6"/>
    <property type="match status" value="1"/>
</dbReference>